<dbReference type="eggNOG" id="KOG4254">
    <property type="taxonomic scope" value="Eukaryota"/>
</dbReference>
<dbReference type="InterPro" id="IPR036188">
    <property type="entry name" value="FAD/NAD-bd_sf"/>
</dbReference>
<evidence type="ECO:0000256" key="5">
    <source>
        <dbReference type="ARBA" id="ARBA00040298"/>
    </source>
</evidence>
<dbReference type="Pfam" id="PF01593">
    <property type="entry name" value="Amino_oxidase"/>
    <property type="match status" value="1"/>
</dbReference>
<comment type="subcellular location">
    <subcellularLocation>
        <location evidence="1">Mitochondrion matrix</location>
    </subcellularLocation>
</comment>
<dbReference type="PANTHER" id="PTHR10668">
    <property type="entry name" value="PHYTOENE DEHYDROGENASE"/>
    <property type="match status" value="1"/>
</dbReference>
<dbReference type="EMBL" id="KQ257457">
    <property type="protein sequence ID" value="KNC99845.1"/>
    <property type="molecule type" value="Genomic_DNA"/>
</dbReference>
<dbReference type="SUPFAM" id="SSF51905">
    <property type="entry name" value="FAD/NAD(P)-binding domain"/>
    <property type="match status" value="1"/>
</dbReference>
<reference evidence="7 8" key="1">
    <citation type="submission" date="2009-08" db="EMBL/GenBank/DDBJ databases">
        <title>The Genome Sequence of Spizellomyces punctatus strain DAOM BR117.</title>
        <authorList>
            <consortium name="The Broad Institute Genome Sequencing Platform"/>
            <person name="Russ C."/>
            <person name="Cuomo C."/>
            <person name="Shea T."/>
            <person name="Young S.K."/>
            <person name="Zeng Q."/>
            <person name="Koehrsen M."/>
            <person name="Haas B."/>
            <person name="Borodovsky M."/>
            <person name="Guigo R."/>
            <person name="Alvarado L."/>
            <person name="Berlin A."/>
            <person name="Bochicchio J."/>
            <person name="Borenstein D."/>
            <person name="Chapman S."/>
            <person name="Chen Z."/>
            <person name="Engels R."/>
            <person name="Freedman E."/>
            <person name="Gellesch M."/>
            <person name="Goldberg J."/>
            <person name="Griggs A."/>
            <person name="Gujja S."/>
            <person name="Heiman D."/>
            <person name="Hepburn T."/>
            <person name="Howarth C."/>
            <person name="Jen D."/>
            <person name="Larson L."/>
            <person name="Lewis B."/>
            <person name="Mehta T."/>
            <person name="Park D."/>
            <person name="Pearson M."/>
            <person name="Roberts A."/>
            <person name="Saif S."/>
            <person name="Shenoy N."/>
            <person name="Sisk P."/>
            <person name="Stolte C."/>
            <person name="Sykes S."/>
            <person name="Thomson T."/>
            <person name="Walk T."/>
            <person name="White J."/>
            <person name="Yandava C."/>
            <person name="Burger G."/>
            <person name="Gray M.W."/>
            <person name="Holland P.W.H."/>
            <person name="King N."/>
            <person name="Lang F.B.F."/>
            <person name="Roger A.J."/>
            <person name="Ruiz-Trillo I."/>
            <person name="Lander E."/>
            <person name="Nusbaum C."/>
        </authorList>
    </citation>
    <scope>NUCLEOTIDE SEQUENCE [LARGE SCALE GENOMIC DNA]</scope>
    <source>
        <strain evidence="7 8">DAOM BR117</strain>
    </source>
</reference>
<dbReference type="GO" id="GO:0005759">
    <property type="term" value="C:mitochondrial matrix"/>
    <property type="evidence" value="ECO:0007669"/>
    <property type="project" value="UniProtKB-SubCell"/>
</dbReference>
<evidence type="ECO:0000256" key="4">
    <source>
        <dbReference type="ARBA" id="ARBA00038825"/>
    </source>
</evidence>
<evidence type="ECO:0000256" key="2">
    <source>
        <dbReference type="ARBA" id="ARBA00006046"/>
    </source>
</evidence>
<dbReference type="STRING" id="645134.A0A0L0HEF2"/>
<sequence length="578" mass="62479">MEMCGWRQVRRIPLRNIFLCPPFARSLATTSPNPNTYDAIIVGGGHNGLVSAAYLAKNGLRPLVLERRPVIGGAAVTEEIYPGYRVSRASYLLSLLRPHIISDLDLHRHGLKIHTRHTSSFTPLRDGRYLLLGMNSEENKLEISKFSTKDAEAYDAYEKWLETFAKGIEALLDAPPADLKEIMQGGASSLPKAWKAAKPFYEMSRAMGIKNLPEFYELLTAPASKLLGRWFESEPLMSTLGTDAVIGAWMSPSTPGSSYVLLHHVMGGVNGIKGAWGVVEGGMGAVSESIARAAKEAGADIRTSAPVERILVSEAEGKAVGVRLRNGEEIRAPIVLSNATPKVTFLDLLPENALPHEFLNQVRSISYASGTTKINVALDALPSFSCLPNDPSNPDRPLPHHQGTIHLGCESIADLDAAYKDAQAGYPSKLPLIEMTIPSALDQTLTPEGKHVATMFIQYAPYEWFACPEKGEKRKKEFAKQVFQVVEAYAPGFTQSILAADVLTPPDLERVFGVTGGNIFHGALTLDQLYWARPTVGASGYKTPVKNLFLCGSGAHPGGGVTGSPGRNAALLVLESAV</sequence>
<comment type="subunit">
    <text evidence="4">Interacts with COX5B; this interaction may contribute to localize PYROXD2 to the inner face of the inner mitochondrial membrane.</text>
</comment>
<proteinExistence type="inferred from homology"/>
<evidence type="ECO:0000259" key="6">
    <source>
        <dbReference type="Pfam" id="PF01593"/>
    </source>
</evidence>
<name>A0A0L0HEF2_SPIPD</name>
<dbReference type="InParanoid" id="A0A0L0HEF2"/>
<evidence type="ECO:0000313" key="8">
    <source>
        <dbReference type="Proteomes" id="UP000053201"/>
    </source>
</evidence>
<dbReference type="OrthoDB" id="7777654at2759"/>
<feature type="domain" description="Amine oxidase" evidence="6">
    <location>
        <begin position="48"/>
        <end position="376"/>
    </location>
</feature>
<dbReference type="InterPro" id="IPR002937">
    <property type="entry name" value="Amino_oxidase"/>
</dbReference>
<dbReference type="GeneID" id="27688611"/>
<evidence type="ECO:0000256" key="3">
    <source>
        <dbReference type="ARBA" id="ARBA00037217"/>
    </source>
</evidence>
<dbReference type="VEuPathDB" id="FungiDB:SPPG_05219"/>
<dbReference type="OMA" id="FTMRWVF"/>
<accession>A0A0L0HEF2</accession>
<dbReference type="RefSeq" id="XP_016607885.1">
    <property type="nucleotide sequence ID" value="XM_016753442.1"/>
</dbReference>
<dbReference type="PANTHER" id="PTHR10668:SF103">
    <property type="entry name" value="PYRIDINE NUCLEOTIDE-DISULFIDE OXIDOREDUCTASE DOMAIN-CONTAINING PROTEIN 2"/>
    <property type="match status" value="1"/>
</dbReference>
<dbReference type="Gene3D" id="3.50.50.60">
    <property type="entry name" value="FAD/NAD(P)-binding domain"/>
    <property type="match status" value="2"/>
</dbReference>
<keyword evidence="8" id="KW-1185">Reference proteome</keyword>
<evidence type="ECO:0000313" key="7">
    <source>
        <dbReference type="EMBL" id="KNC99845.1"/>
    </source>
</evidence>
<protein>
    <recommendedName>
        <fullName evidence="5">Pyridine nucleotide-disulfide oxidoreductase domain-containing protein 2</fullName>
    </recommendedName>
</protein>
<evidence type="ECO:0000256" key="1">
    <source>
        <dbReference type="ARBA" id="ARBA00004305"/>
    </source>
</evidence>
<organism evidence="7 8">
    <name type="scientific">Spizellomyces punctatus (strain DAOM BR117)</name>
    <dbReference type="NCBI Taxonomy" id="645134"/>
    <lineage>
        <taxon>Eukaryota</taxon>
        <taxon>Fungi</taxon>
        <taxon>Fungi incertae sedis</taxon>
        <taxon>Chytridiomycota</taxon>
        <taxon>Chytridiomycota incertae sedis</taxon>
        <taxon>Chytridiomycetes</taxon>
        <taxon>Spizellomycetales</taxon>
        <taxon>Spizellomycetaceae</taxon>
        <taxon>Spizellomyces</taxon>
    </lineage>
</organism>
<dbReference type="GO" id="GO:0016491">
    <property type="term" value="F:oxidoreductase activity"/>
    <property type="evidence" value="ECO:0007669"/>
    <property type="project" value="InterPro"/>
</dbReference>
<dbReference type="AlphaFoldDB" id="A0A0L0HEF2"/>
<comment type="function">
    <text evidence="3">Probable oxidoreductase that may play a role as regulator of mitochondrial function.</text>
</comment>
<comment type="similarity">
    <text evidence="2">Belongs to the carotenoid/retinoid oxidoreductase family.</text>
</comment>
<gene>
    <name evidence="7" type="ORF">SPPG_05219</name>
</gene>
<dbReference type="Proteomes" id="UP000053201">
    <property type="component" value="Unassembled WGS sequence"/>
</dbReference>